<dbReference type="EMBL" id="JAMZNK010000067">
    <property type="protein sequence ID" value="MDA6072537.1"/>
    <property type="molecule type" value="Genomic_DNA"/>
</dbReference>
<proteinExistence type="predicted"/>
<evidence type="ECO:0000313" key="2">
    <source>
        <dbReference type="Proteomes" id="UP001212170"/>
    </source>
</evidence>
<gene>
    <name evidence="1" type="ORF">NJT12_23220</name>
</gene>
<evidence type="ECO:0008006" key="3">
    <source>
        <dbReference type="Google" id="ProtNLM"/>
    </source>
</evidence>
<dbReference type="Proteomes" id="UP001212170">
    <property type="component" value="Unassembled WGS sequence"/>
</dbReference>
<evidence type="ECO:0000313" key="1">
    <source>
        <dbReference type="EMBL" id="MDA6072537.1"/>
    </source>
</evidence>
<reference evidence="1 2" key="1">
    <citation type="journal article" date="2023" name="Chemosphere">
        <title>Whole genome analysis of Flavobacterium aziz-sancarii sp. nov., isolated from Ardley Island (Antarctica), revealed a rich resistome and bioremediation potential.</title>
        <authorList>
            <person name="Otur C."/>
            <person name="Okay S."/>
            <person name="Kurt-Kizildogan A."/>
        </authorList>
    </citation>
    <scope>NUCLEOTIDE SEQUENCE [LARGE SCALE GENOMIC DNA]</scope>
    <source>
        <strain evidence="1 2">AC</strain>
    </source>
</reference>
<name>A0ABT4WJ52_9FLAO</name>
<comment type="caution">
    <text evidence="1">The sequence shown here is derived from an EMBL/GenBank/DDBJ whole genome shotgun (WGS) entry which is preliminary data.</text>
</comment>
<organism evidence="1 2">
    <name type="scientific">Flavobacterium azizsancarii</name>
    <dbReference type="NCBI Taxonomy" id="2961580"/>
    <lineage>
        <taxon>Bacteria</taxon>
        <taxon>Pseudomonadati</taxon>
        <taxon>Bacteroidota</taxon>
        <taxon>Flavobacteriia</taxon>
        <taxon>Flavobacteriales</taxon>
        <taxon>Flavobacteriaceae</taxon>
        <taxon>Flavobacterium</taxon>
    </lineage>
</organism>
<sequence length="362" mass="41809">MKLRPEEVSLKEIMIDPFNPRFTTNKTFDQETLINHMLISKESKELLNSMREDIKWVNRIVIQKIANHDKSTILESKKGEFNFVVVEGNTRIACLKSSKIEGYDLDTVIPVLIAEREKDESKEEFSKQVRITQGIANVTVVKEWSPVAKAKHLNALFTDYITNSKAQDVYKKISSELGLNIKDVRDSIIRYKIFSRIEYIAEPIPDENWGYLEAFDKNSNVRSLLGLNPENLEFDENEDEYFEEILGDIPALVKQALNQGLNTKQFRDVINDNAKKIKTSEDFNHFIKDILDQNTDTSLVSLKNNLKITSDKEQWATDLKLVNDKISSFPSVADWSKDYLDILKQISTKVIRHINIIEMSDE</sequence>
<dbReference type="RefSeq" id="WP_271338501.1">
    <property type="nucleotide sequence ID" value="NZ_JAMZNK010000067.1"/>
</dbReference>
<protein>
    <recommendedName>
        <fullName evidence="3">ParB/Sulfiredoxin domain-containing protein</fullName>
    </recommendedName>
</protein>
<accession>A0ABT4WJ52</accession>
<keyword evidence="2" id="KW-1185">Reference proteome</keyword>